<dbReference type="InterPro" id="IPR011042">
    <property type="entry name" value="6-blade_b-propeller_TolB-like"/>
</dbReference>
<dbReference type="Gene3D" id="2.60.40.10">
    <property type="entry name" value="Immunoglobulins"/>
    <property type="match status" value="1"/>
</dbReference>
<dbReference type="PANTHER" id="PTHR46388">
    <property type="entry name" value="NHL REPEAT-CONTAINING PROTEIN 2"/>
    <property type="match status" value="1"/>
</dbReference>
<dbReference type="InterPro" id="IPR013783">
    <property type="entry name" value="Ig-like_fold"/>
</dbReference>
<dbReference type="SMART" id="SM00060">
    <property type="entry name" value="FN3"/>
    <property type="match status" value="1"/>
</dbReference>
<feature type="non-terminal residue" evidence="3">
    <location>
        <position position="294"/>
    </location>
</feature>
<proteinExistence type="predicted"/>
<evidence type="ECO:0000313" key="3">
    <source>
        <dbReference type="EMBL" id="SVB84255.1"/>
    </source>
</evidence>
<name>A0A382HAZ6_9ZZZZ</name>
<dbReference type="SUPFAM" id="SSF49265">
    <property type="entry name" value="Fibronectin type III"/>
    <property type="match status" value="1"/>
</dbReference>
<dbReference type="Gene3D" id="2.120.10.30">
    <property type="entry name" value="TolB, C-terminal domain"/>
    <property type="match status" value="2"/>
</dbReference>
<reference evidence="3" key="1">
    <citation type="submission" date="2018-05" db="EMBL/GenBank/DDBJ databases">
        <authorList>
            <person name="Lanie J.A."/>
            <person name="Ng W.-L."/>
            <person name="Kazmierczak K.M."/>
            <person name="Andrzejewski T.M."/>
            <person name="Davidsen T.M."/>
            <person name="Wayne K.J."/>
            <person name="Tettelin H."/>
            <person name="Glass J.I."/>
            <person name="Rusch D."/>
            <person name="Podicherti R."/>
            <person name="Tsui H.-C.T."/>
            <person name="Winkler M.E."/>
        </authorList>
    </citation>
    <scope>NUCLEOTIDE SEQUENCE</scope>
</reference>
<feature type="region of interest" description="Disordered" evidence="1">
    <location>
        <begin position="215"/>
        <end position="237"/>
    </location>
</feature>
<organism evidence="3">
    <name type="scientific">marine metagenome</name>
    <dbReference type="NCBI Taxonomy" id="408172"/>
    <lineage>
        <taxon>unclassified sequences</taxon>
        <taxon>metagenomes</taxon>
        <taxon>ecological metagenomes</taxon>
    </lineage>
</organism>
<dbReference type="AlphaFoldDB" id="A0A382HAZ6"/>
<feature type="compositionally biased region" description="Low complexity" evidence="1">
    <location>
        <begin position="215"/>
        <end position="231"/>
    </location>
</feature>
<evidence type="ECO:0000256" key="1">
    <source>
        <dbReference type="SAM" id="MobiDB-lite"/>
    </source>
</evidence>
<dbReference type="CDD" id="cd00063">
    <property type="entry name" value="FN3"/>
    <property type="match status" value="1"/>
</dbReference>
<dbReference type="PROSITE" id="PS50853">
    <property type="entry name" value="FN3"/>
    <property type="match status" value="1"/>
</dbReference>
<dbReference type="InterPro" id="IPR036116">
    <property type="entry name" value="FN3_sf"/>
</dbReference>
<protein>
    <recommendedName>
        <fullName evidence="2">Fibronectin type-III domain-containing protein</fullName>
    </recommendedName>
</protein>
<dbReference type="InterPro" id="IPR003961">
    <property type="entry name" value="FN3_dom"/>
</dbReference>
<dbReference type="PROSITE" id="PS51257">
    <property type="entry name" value="PROKAR_LIPOPROTEIN"/>
    <property type="match status" value="1"/>
</dbReference>
<gene>
    <name evidence="3" type="ORF">METZ01_LOCUS237109</name>
</gene>
<feature type="domain" description="Fibronectin type-III" evidence="2">
    <location>
        <begin position="51"/>
        <end position="139"/>
    </location>
</feature>
<feature type="region of interest" description="Disordered" evidence="1">
    <location>
        <begin position="274"/>
        <end position="294"/>
    </location>
</feature>
<accession>A0A382HAZ6</accession>
<evidence type="ECO:0000259" key="2">
    <source>
        <dbReference type="PROSITE" id="PS50853"/>
    </source>
</evidence>
<dbReference type="EMBL" id="UINC01060105">
    <property type="protein sequence ID" value="SVB84255.1"/>
    <property type="molecule type" value="Genomic_DNA"/>
</dbReference>
<sequence length="294" mass="29856">MGSPKPPIGNQVRHILIILSIFLLSLTIISCAEKDESTTTATTTTTTTLSAPSTLTATGGTGQVTLDWTSLSGASSYTVYWDNTSGISSSSTAITSVSTDNYTHSGLDHGITNYYKVAAVDSAGTGTLSSEASARTSILLGGSIQGEEIILGGKVTTFAGPPAGTTTSGDTDNATASNARFNQPIGSSSDGTSFYIAEYGNNKIRRINISSGEVTTLAGPPAGTTTSGDTDNATASNARFNRPAGIVTDGTNLYVADWQGNKIRKIVISSGEVTTLAGPPAGTTTSGDTDNATA</sequence>
<dbReference type="PANTHER" id="PTHR46388:SF2">
    <property type="entry name" value="NHL REPEAT-CONTAINING PROTEIN 2"/>
    <property type="match status" value="1"/>
</dbReference>
<dbReference type="SUPFAM" id="SSF63825">
    <property type="entry name" value="YWTD domain"/>
    <property type="match status" value="1"/>
</dbReference>